<evidence type="ECO:0000256" key="3">
    <source>
        <dbReference type="ARBA" id="ARBA00022553"/>
    </source>
</evidence>
<accession>A0A3B0RYK7</accession>
<dbReference type="PROSITE" id="PS50109">
    <property type="entry name" value="HIS_KIN"/>
    <property type="match status" value="1"/>
</dbReference>
<organism evidence="8">
    <name type="scientific">hydrothermal vent metagenome</name>
    <dbReference type="NCBI Taxonomy" id="652676"/>
    <lineage>
        <taxon>unclassified sequences</taxon>
        <taxon>metagenomes</taxon>
        <taxon>ecological metagenomes</taxon>
    </lineage>
</organism>
<proteinExistence type="predicted"/>
<dbReference type="GO" id="GO:0009927">
    <property type="term" value="F:histidine phosphotransfer kinase activity"/>
    <property type="evidence" value="ECO:0007669"/>
    <property type="project" value="TreeGrafter"/>
</dbReference>
<evidence type="ECO:0000256" key="2">
    <source>
        <dbReference type="ARBA" id="ARBA00012438"/>
    </source>
</evidence>
<evidence type="ECO:0000256" key="5">
    <source>
        <dbReference type="ARBA" id="ARBA00022777"/>
    </source>
</evidence>
<reference evidence="8" key="1">
    <citation type="submission" date="2018-06" db="EMBL/GenBank/DDBJ databases">
        <authorList>
            <person name="Zhirakovskaya E."/>
        </authorList>
    </citation>
    <scope>NUCLEOTIDE SEQUENCE</scope>
</reference>
<dbReference type="Gene3D" id="1.10.287.130">
    <property type="match status" value="1"/>
</dbReference>
<dbReference type="AlphaFoldDB" id="A0A3B0RYK7"/>
<keyword evidence="4" id="KW-0808">Transferase</keyword>
<dbReference type="SUPFAM" id="SSF47384">
    <property type="entry name" value="Homodimeric domain of signal transducing histidine kinase"/>
    <property type="match status" value="1"/>
</dbReference>
<dbReference type="PRINTS" id="PR00344">
    <property type="entry name" value="BCTRLSENSOR"/>
</dbReference>
<dbReference type="InterPro" id="IPR011006">
    <property type="entry name" value="CheY-like_superfamily"/>
</dbReference>
<gene>
    <name evidence="8" type="ORF">MNBD_ALPHA05-228</name>
</gene>
<feature type="domain" description="Response regulatory" evidence="7">
    <location>
        <begin position="24"/>
        <end position="140"/>
    </location>
</feature>
<keyword evidence="3" id="KW-0597">Phosphoprotein</keyword>
<dbReference type="PANTHER" id="PTHR43047">
    <property type="entry name" value="TWO-COMPONENT HISTIDINE PROTEIN KINASE"/>
    <property type="match status" value="1"/>
</dbReference>
<dbReference type="InterPro" id="IPR036890">
    <property type="entry name" value="HATPase_C_sf"/>
</dbReference>
<dbReference type="CDD" id="cd00075">
    <property type="entry name" value="HATPase"/>
    <property type="match status" value="1"/>
</dbReference>
<evidence type="ECO:0000313" key="8">
    <source>
        <dbReference type="EMBL" id="VAV97089.1"/>
    </source>
</evidence>
<dbReference type="PANTHER" id="PTHR43047:SF72">
    <property type="entry name" value="OSMOSENSING HISTIDINE PROTEIN KINASE SLN1"/>
    <property type="match status" value="1"/>
</dbReference>
<dbReference type="SUPFAM" id="SSF55874">
    <property type="entry name" value="ATPase domain of HSP90 chaperone/DNA topoisomerase II/histidine kinase"/>
    <property type="match status" value="1"/>
</dbReference>
<dbReference type="InterPro" id="IPR004358">
    <property type="entry name" value="Sig_transdc_His_kin-like_C"/>
</dbReference>
<dbReference type="Pfam" id="PF00072">
    <property type="entry name" value="Response_reg"/>
    <property type="match status" value="1"/>
</dbReference>
<name>A0A3B0RYK7_9ZZZZ</name>
<dbReference type="Gene3D" id="3.30.565.10">
    <property type="entry name" value="Histidine kinase-like ATPase, C-terminal domain"/>
    <property type="match status" value="1"/>
</dbReference>
<dbReference type="EC" id="2.7.13.3" evidence="2"/>
<dbReference type="CDD" id="cd00082">
    <property type="entry name" value="HisKA"/>
    <property type="match status" value="1"/>
</dbReference>
<evidence type="ECO:0000259" key="7">
    <source>
        <dbReference type="PROSITE" id="PS50110"/>
    </source>
</evidence>
<dbReference type="Pfam" id="PF02518">
    <property type="entry name" value="HATPase_c"/>
    <property type="match status" value="1"/>
</dbReference>
<dbReference type="GO" id="GO:0005886">
    <property type="term" value="C:plasma membrane"/>
    <property type="evidence" value="ECO:0007669"/>
    <property type="project" value="TreeGrafter"/>
</dbReference>
<keyword evidence="5" id="KW-0418">Kinase</keyword>
<feature type="domain" description="Histidine kinase" evidence="6">
    <location>
        <begin position="169"/>
        <end position="389"/>
    </location>
</feature>
<dbReference type="EMBL" id="UOEH01000217">
    <property type="protein sequence ID" value="VAV97089.1"/>
    <property type="molecule type" value="Genomic_DNA"/>
</dbReference>
<dbReference type="SMART" id="SM00448">
    <property type="entry name" value="REC"/>
    <property type="match status" value="1"/>
</dbReference>
<evidence type="ECO:0000256" key="4">
    <source>
        <dbReference type="ARBA" id="ARBA00022679"/>
    </source>
</evidence>
<dbReference type="InterPro" id="IPR001789">
    <property type="entry name" value="Sig_transdc_resp-reg_receiver"/>
</dbReference>
<dbReference type="Gene3D" id="3.40.50.2300">
    <property type="match status" value="1"/>
</dbReference>
<dbReference type="InterPro" id="IPR003661">
    <property type="entry name" value="HisK_dim/P_dom"/>
</dbReference>
<dbReference type="CDD" id="cd17546">
    <property type="entry name" value="REC_hyHK_CKI1_RcsC-like"/>
    <property type="match status" value="1"/>
</dbReference>
<comment type="catalytic activity">
    <reaction evidence="1">
        <text>ATP + protein L-histidine = ADP + protein N-phospho-L-histidine.</text>
        <dbReference type="EC" id="2.7.13.3"/>
    </reaction>
</comment>
<dbReference type="PROSITE" id="PS50110">
    <property type="entry name" value="RESPONSE_REGULATORY"/>
    <property type="match status" value="1"/>
</dbReference>
<dbReference type="SUPFAM" id="SSF52172">
    <property type="entry name" value="CheY-like"/>
    <property type="match status" value="1"/>
</dbReference>
<dbReference type="InterPro" id="IPR005467">
    <property type="entry name" value="His_kinase_dom"/>
</dbReference>
<dbReference type="Pfam" id="PF00512">
    <property type="entry name" value="HisKA"/>
    <property type="match status" value="1"/>
</dbReference>
<evidence type="ECO:0000259" key="6">
    <source>
        <dbReference type="PROSITE" id="PS50109"/>
    </source>
</evidence>
<dbReference type="SMART" id="SM00388">
    <property type="entry name" value="HisKA"/>
    <property type="match status" value="1"/>
</dbReference>
<evidence type="ECO:0000256" key="1">
    <source>
        <dbReference type="ARBA" id="ARBA00000085"/>
    </source>
</evidence>
<dbReference type="SMART" id="SM00387">
    <property type="entry name" value="HATPase_c"/>
    <property type="match status" value="1"/>
</dbReference>
<dbReference type="GO" id="GO:0000155">
    <property type="term" value="F:phosphorelay sensor kinase activity"/>
    <property type="evidence" value="ECO:0007669"/>
    <property type="project" value="InterPro"/>
</dbReference>
<protein>
    <recommendedName>
        <fullName evidence="2">histidine kinase</fullName>
        <ecNumber evidence="2">2.7.13.3</ecNumber>
    </recommendedName>
</protein>
<sequence length="402" mass="42640">MAVAGRMPGPLPMKRGSFVSSAPRVLLVDDDPIMRELAYEKLTAAHYQVSTAENGVDALAILKSDGADLVISDLEMPLMDGFELTQAIRAERAIAQIPVIVITASDHADAVDRAFAAGATSFLAKPINWTLFNQAVKFVLRASNDQRALRQARDQAEAGAKYKDGLMSVMSHELRTPLNAIIGFGQLLGERFAQQNDPVHKEYADYIIDGGKRLLNTISDMLLASDAGSGPIEIAEAKATVGDIIAAARAISANVVATTQAEVVETVQDAELTINCDQQLVARALSKLIENAAKFSPRGAKIIIGAALTKKGDLALMVKDTGPGIAPDRLKRVLAPFTQSDMSLKRSEQGLGLGLPLAGAIARAHGAQLRVNSSVGVGTRAVIVLPADRVRPTQAKRARNAA</sequence>
<dbReference type="InterPro" id="IPR036097">
    <property type="entry name" value="HisK_dim/P_sf"/>
</dbReference>
<dbReference type="InterPro" id="IPR003594">
    <property type="entry name" value="HATPase_dom"/>
</dbReference>